<evidence type="ECO:0000256" key="8">
    <source>
        <dbReference type="ARBA" id="ARBA00022909"/>
    </source>
</evidence>
<dbReference type="PROSITE" id="PS00792">
    <property type="entry name" value="DHPS_1"/>
    <property type="match status" value="1"/>
</dbReference>
<dbReference type="EC" id="2.5.1.15" evidence="4"/>
<reference evidence="11 12" key="1">
    <citation type="submission" date="2016-01" db="EMBL/GenBank/DDBJ databases">
        <title>High potential of lignocellulose degradation of a new Verrucomicrobia species.</title>
        <authorList>
            <person name="Wang Y."/>
            <person name="Shi Y."/>
            <person name="Qiu Z."/>
            <person name="Liu S."/>
            <person name="Yang H."/>
        </authorList>
    </citation>
    <scope>NUCLEOTIDE SEQUENCE [LARGE SCALE GENOMIC DNA]</scope>
    <source>
        <strain evidence="11 12">TSB47</strain>
    </source>
</reference>
<evidence type="ECO:0000256" key="4">
    <source>
        <dbReference type="ARBA" id="ARBA00012458"/>
    </source>
</evidence>
<feature type="domain" description="Pterin-binding" evidence="10">
    <location>
        <begin position="38"/>
        <end position="345"/>
    </location>
</feature>
<dbReference type="GO" id="GO:0046656">
    <property type="term" value="P:folic acid biosynthetic process"/>
    <property type="evidence" value="ECO:0007669"/>
    <property type="project" value="UniProtKB-KW"/>
</dbReference>
<evidence type="ECO:0000313" key="12">
    <source>
        <dbReference type="Proteomes" id="UP000078486"/>
    </source>
</evidence>
<feature type="compositionally biased region" description="Low complexity" evidence="9">
    <location>
        <begin position="194"/>
        <end position="203"/>
    </location>
</feature>
<dbReference type="GO" id="GO:0004156">
    <property type="term" value="F:dihydropteroate synthase activity"/>
    <property type="evidence" value="ECO:0007669"/>
    <property type="project" value="UniProtKB-EC"/>
</dbReference>
<dbReference type="PROSITE" id="PS00793">
    <property type="entry name" value="DHPS_2"/>
    <property type="match status" value="1"/>
</dbReference>
<evidence type="ECO:0000259" key="10">
    <source>
        <dbReference type="PROSITE" id="PS50972"/>
    </source>
</evidence>
<dbReference type="PANTHER" id="PTHR20941:SF1">
    <property type="entry name" value="FOLIC ACID SYNTHESIS PROTEIN FOL1"/>
    <property type="match status" value="1"/>
</dbReference>
<dbReference type="CDD" id="cd00739">
    <property type="entry name" value="DHPS"/>
    <property type="match status" value="1"/>
</dbReference>
<comment type="pathway">
    <text evidence="3">Cofactor biosynthesis; tetrahydrofolate biosynthesis; 7,8-dihydrofolate from 2-amino-4-hydroxy-6-hydroxymethyl-7,8-dihydropteridine diphosphate and 4-aminobenzoate: step 1/2.</text>
</comment>
<dbReference type="InterPro" id="IPR011005">
    <property type="entry name" value="Dihydropteroate_synth-like_sf"/>
</dbReference>
<accession>A0A178IHZ5</accession>
<comment type="cofactor">
    <cofactor evidence="2">
        <name>Mg(2+)</name>
        <dbReference type="ChEBI" id="CHEBI:18420"/>
    </cofactor>
</comment>
<dbReference type="GO" id="GO:0046654">
    <property type="term" value="P:tetrahydrofolate biosynthetic process"/>
    <property type="evidence" value="ECO:0007669"/>
    <property type="project" value="TreeGrafter"/>
</dbReference>
<evidence type="ECO:0000313" key="11">
    <source>
        <dbReference type="EMBL" id="OAM88837.1"/>
    </source>
</evidence>
<keyword evidence="5" id="KW-0808">Transferase</keyword>
<keyword evidence="7" id="KW-0460">Magnesium</keyword>
<sequence>MSPPSSAPASITSPTPLDWQSPHGRPLPTGIDPAGLRTLVMAVLNVTPDSFSDGGQFHSTQAVVDRAGMLLGEGADLLDVGGESTRPGHMPVGEAEEQERVLPVIEALRKAFPATPISIDTHRAAVARAAIRAGADIINDIWGGMSGMDAAAWRAWREAGTGNAGANPKSLPSEARSPTIPSERSEKPGNPNSTGTPAAAATPPISPMARVMAEARCPVILMHNRMSGRDYTGFWPDVLLDLRASIAMTRAAGVAENQIWLDPGFGFAKDAAENLEVLRHLGRIAALGHPVLLGTSRKSTIGRVLDEPIPAQRGAGTAATLVWGVQQGARMVRVHDVADMQPFLRMADAIRSGLAWRKASPSV</sequence>
<name>A0A178IHZ5_9BACT</name>
<dbReference type="GO" id="GO:0005829">
    <property type="term" value="C:cytosol"/>
    <property type="evidence" value="ECO:0007669"/>
    <property type="project" value="TreeGrafter"/>
</dbReference>
<feature type="region of interest" description="Disordered" evidence="9">
    <location>
        <begin position="161"/>
        <end position="205"/>
    </location>
</feature>
<feature type="compositionally biased region" description="Low complexity" evidence="9">
    <location>
        <begin position="7"/>
        <end position="16"/>
    </location>
</feature>
<dbReference type="Gene3D" id="3.20.20.20">
    <property type="entry name" value="Dihydropteroate synthase-like"/>
    <property type="match status" value="1"/>
</dbReference>
<dbReference type="InterPro" id="IPR000489">
    <property type="entry name" value="Pterin-binding_dom"/>
</dbReference>
<comment type="catalytic activity">
    <reaction evidence="1">
        <text>(7,8-dihydropterin-6-yl)methyl diphosphate + 4-aminobenzoate = 7,8-dihydropteroate + diphosphate</text>
        <dbReference type="Rhea" id="RHEA:19949"/>
        <dbReference type="ChEBI" id="CHEBI:17836"/>
        <dbReference type="ChEBI" id="CHEBI:17839"/>
        <dbReference type="ChEBI" id="CHEBI:33019"/>
        <dbReference type="ChEBI" id="CHEBI:72950"/>
        <dbReference type="EC" id="2.5.1.15"/>
    </reaction>
</comment>
<keyword evidence="6" id="KW-0479">Metal-binding</keyword>
<evidence type="ECO:0000256" key="7">
    <source>
        <dbReference type="ARBA" id="ARBA00022842"/>
    </source>
</evidence>
<dbReference type="InterPro" id="IPR045031">
    <property type="entry name" value="DHP_synth-like"/>
</dbReference>
<evidence type="ECO:0000256" key="2">
    <source>
        <dbReference type="ARBA" id="ARBA00001946"/>
    </source>
</evidence>
<proteinExistence type="predicted"/>
<dbReference type="EMBL" id="LRRQ01000119">
    <property type="protein sequence ID" value="OAM88837.1"/>
    <property type="molecule type" value="Genomic_DNA"/>
</dbReference>
<dbReference type="SUPFAM" id="SSF51717">
    <property type="entry name" value="Dihydropteroate synthetase-like"/>
    <property type="match status" value="2"/>
</dbReference>
<dbReference type="PANTHER" id="PTHR20941">
    <property type="entry name" value="FOLATE SYNTHESIS PROTEINS"/>
    <property type="match status" value="1"/>
</dbReference>
<protein>
    <recommendedName>
        <fullName evidence="4">dihydropteroate synthase</fullName>
        <ecNumber evidence="4">2.5.1.15</ecNumber>
    </recommendedName>
</protein>
<evidence type="ECO:0000256" key="9">
    <source>
        <dbReference type="SAM" id="MobiDB-lite"/>
    </source>
</evidence>
<dbReference type="RefSeq" id="WP_068771586.1">
    <property type="nucleotide sequence ID" value="NZ_CP109796.1"/>
</dbReference>
<keyword evidence="8" id="KW-0289">Folate biosynthesis</keyword>
<gene>
    <name evidence="11" type="ORF">AW736_17635</name>
</gene>
<dbReference type="PROSITE" id="PS50972">
    <property type="entry name" value="PTERIN_BINDING"/>
    <property type="match status" value="1"/>
</dbReference>
<comment type="caution">
    <text evidence="11">The sequence shown here is derived from an EMBL/GenBank/DDBJ whole genome shotgun (WGS) entry which is preliminary data.</text>
</comment>
<keyword evidence="12" id="KW-1185">Reference proteome</keyword>
<evidence type="ECO:0000256" key="1">
    <source>
        <dbReference type="ARBA" id="ARBA00000012"/>
    </source>
</evidence>
<feature type="region of interest" description="Disordered" evidence="9">
    <location>
        <begin position="1"/>
        <end position="31"/>
    </location>
</feature>
<dbReference type="InterPro" id="IPR006390">
    <property type="entry name" value="DHP_synth_dom"/>
</dbReference>
<dbReference type="Proteomes" id="UP000078486">
    <property type="component" value="Unassembled WGS sequence"/>
</dbReference>
<organism evidence="11 12">
    <name type="scientific">Termitidicoccus mucosus</name>
    <dbReference type="NCBI Taxonomy" id="1184151"/>
    <lineage>
        <taxon>Bacteria</taxon>
        <taxon>Pseudomonadati</taxon>
        <taxon>Verrucomicrobiota</taxon>
        <taxon>Opitutia</taxon>
        <taxon>Opitutales</taxon>
        <taxon>Opitutaceae</taxon>
        <taxon>Termitidicoccus</taxon>
    </lineage>
</organism>
<evidence type="ECO:0000256" key="3">
    <source>
        <dbReference type="ARBA" id="ARBA00004763"/>
    </source>
</evidence>
<dbReference type="OrthoDB" id="9811744at2"/>
<dbReference type="GO" id="GO:0046872">
    <property type="term" value="F:metal ion binding"/>
    <property type="evidence" value="ECO:0007669"/>
    <property type="project" value="UniProtKB-KW"/>
</dbReference>
<dbReference type="AlphaFoldDB" id="A0A178IHZ5"/>
<evidence type="ECO:0000256" key="5">
    <source>
        <dbReference type="ARBA" id="ARBA00022679"/>
    </source>
</evidence>
<dbReference type="Pfam" id="PF00809">
    <property type="entry name" value="Pterin_bind"/>
    <property type="match status" value="2"/>
</dbReference>
<evidence type="ECO:0000256" key="6">
    <source>
        <dbReference type="ARBA" id="ARBA00022723"/>
    </source>
</evidence>
<dbReference type="STRING" id="1184151.AW736_17635"/>